<organism evidence="1">
    <name type="scientific">Anguilla anguilla</name>
    <name type="common">European freshwater eel</name>
    <name type="synonym">Muraena anguilla</name>
    <dbReference type="NCBI Taxonomy" id="7936"/>
    <lineage>
        <taxon>Eukaryota</taxon>
        <taxon>Metazoa</taxon>
        <taxon>Chordata</taxon>
        <taxon>Craniata</taxon>
        <taxon>Vertebrata</taxon>
        <taxon>Euteleostomi</taxon>
        <taxon>Actinopterygii</taxon>
        <taxon>Neopterygii</taxon>
        <taxon>Teleostei</taxon>
        <taxon>Anguilliformes</taxon>
        <taxon>Anguillidae</taxon>
        <taxon>Anguilla</taxon>
    </lineage>
</organism>
<name>A0A0E9XS79_ANGAN</name>
<dbReference type="AlphaFoldDB" id="A0A0E9XS79"/>
<sequence length="29" mass="3297">MQFIVTVRDKRNSWRAAVSAGKCDDSVKK</sequence>
<dbReference type="EMBL" id="GBXM01003083">
    <property type="protein sequence ID" value="JAI05495.1"/>
    <property type="molecule type" value="Transcribed_RNA"/>
</dbReference>
<reference evidence="1" key="1">
    <citation type="submission" date="2014-11" db="EMBL/GenBank/DDBJ databases">
        <authorList>
            <person name="Amaro Gonzalez C."/>
        </authorList>
    </citation>
    <scope>NUCLEOTIDE SEQUENCE</scope>
</reference>
<evidence type="ECO:0000313" key="1">
    <source>
        <dbReference type="EMBL" id="JAI05495.1"/>
    </source>
</evidence>
<proteinExistence type="predicted"/>
<protein>
    <submittedName>
        <fullName evidence="1">Uncharacterized protein</fullName>
    </submittedName>
</protein>
<reference evidence="1" key="2">
    <citation type="journal article" date="2015" name="Fish Shellfish Immunol.">
        <title>Early steps in the European eel (Anguilla anguilla)-Vibrio vulnificus interaction in the gills: Role of the RtxA13 toxin.</title>
        <authorList>
            <person name="Callol A."/>
            <person name="Pajuelo D."/>
            <person name="Ebbesson L."/>
            <person name="Teles M."/>
            <person name="MacKenzie S."/>
            <person name="Amaro C."/>
        </authorList>
    </citation>
    <scope>NUCLEOTIDE SEQUENCE</scope>
</reference>
<accession>A0A0E9XS79</accession>